<protein>
    <submittedName>
        <fullName evidence="1">Uncharacterized protein</fullName>
    </submittedName>
</protein>
<proteinExistence type="predicted"/>
<organism evidence="1 2">
    <name type="scientific">Dendrothele bispora (strain CBS 962.96)</name>
    <dbReference type="NCBI Taxonomy" id="1314807"/>
    <lineage>
        <taxon>Eukaryota</taxon>
        <taxon>Fungi</taxon>
        <taxon>Dikarya</taxon>
        <taxon>Basidiomycota</taxon>
        <taxon>Agaricomycotina</taxon>
        <taxon>Agaricomycetes</taxon>
        <taxon>Agaricomycetidae</taxon>
        <taxon>Agaricales</taxon>
        <taxon>Agaricales incertae sedis</taxon>
        <taxon>Dendrothele</taxon>
    </lineage>
</organism>
<dbReference type="EMBL" id="ML179147">
    <property type="protein sequence ID" value="THU97851.1"/>
    <property type="molecule type" value="Genomic_DNA"/>
</dbReference>
<sequence length="104" mass="11956">MYAASKETFRGYLKKEKDQMFNVLVSRLEGNLTRLANDAGGMLEYNLLSLARKIDASLRVLWEVPGTQSPSFNDSEKKDLIRIMEQVLACIRLQKEKFEARNVD</sequence>
<evidence type="ECO:0000313" key="1">
    <source>
        <dbReference type="EMBL" id="THU97851.1"/>
    </source>
</evidence>
<name>A0A4S8M722_DENBC</name>
<reference evidence="1 2" key="1">
    <citation type="journal article" date="2019" name="Nat. Ecol. Evol.">
        <title>Megaphylogeny resolves global patterns of mushroom evolution.</title>
        <authorList>
            <person name="Varga T."/>
            <person name="Krizsan K."/>
            <person name="Foldi C."/>
            <person name="Dima B."/>
            <person name="Sanchez-Garcia M."/>
            <person name="Sanchez-Ramirez S."/>
            <person name="Szollosi G.J."/>
            <person name="Szarkandi J.G."/>
            <person name="Papp V."/>
            <person name="Albert L."/>
            <person name="Andreopoulos W."/>
            <person name="Angelini C."/>
            <person name="Antonin V."/>
            <person name="Barry K.W."/>
            <person name="Bougher N.L."/>
            <person name="Buchanan P."/>
            <person name="Buyck B."/>
            <person name="Bense V."/>
            <person name="Catcheside P."/>
            <person name="Chovatia M."/>
            <person name="Cooper J."/>
            <person name="Damon W."/>
            <person name="Desjardin D."/>
            <person name="Finy P."/>
            <person name="Geml J."/>
            <person name="Haridas S."/>
            <person name="Hughes K."/>
            <person name="Justo A."/>
            <person name="Karasinski D."/>
            <person name="Kautmanova I."/>
            <person name="Kiss B."/>
            <person name="Kocsube S."/>
            <person name="Kotiranta H."/>
            <person name="LaButti K.M."/>
            <person name="Lechner B.E."/>
            <person name="Liimatainen K."/>
            <person name="Lipzen A."/>
            <person name="Lukacs Z."/>
            <person name="Mihaltcheva S."/>
            <person name="Morgado L.N."/>
            <person name="Niskanen T."/>
            <person name="Noordeloos M.E."/>
            <person name="Ohm R.A."/>
            <person name="Ortiz-Santana B."/>
            <person name="Ovrebo C."/>
            <person name="Racz N."/>
            <person name="Riley R."/>
            <person name="Savchenko A."/>
            <person name="Shiryaev A."/>
            <person name="Soop K."/>
            <person name="Spirin V."/>
            <person name="Szebenyi C."/>
            <person name="Tomsovsky M."/>
            <person name="Tulloss R.E."/>
            <person name="Uehling J."/>
            <person name="Grigoriev I.V."/>
            <person name="Vagvolgyi C."/>
            <person name="Papp T."/>
            <person name="Martin F.M."/>
            <person name="Miettinen O."/>
            <person name="Hibbett D.S."/>
            <person name="Nagy L.G."/>
        </authorList>
    </citation>
    <scope>NUCLEOTIDE SEQUENCE [LARGE SCALE GENOMIC DNA]</scope>
    <source>
        <strain evidence="1 2">CBS 962.96</strain>
    </source>
</reference>
<accession>A0A4S8M722</accession>
<dbReference type="Proteomes" id="UP000297245">
    <property type="component" value="Unassembled WGS sequence"/>
</dbReference>
<keyword evidence="2" id="KW-1185">Reference proteome</keyword>
<evidence type="ECO:0000313" key="2">
    <source>
        <dbReference type="Proteomes" id="UP000297245"/>
    </source>
</evidence>
<gene>
    <name evidence="1" type="ORF">K435DRAFT_49910</name>
</gene>
<dbReference type="AlphaFoldDB" id="A0A4S8M722"/>